<dbReference type="GO" id="GO:0008270">
    <property type="term" value="F:zinc ion binding"/>
    <property type="evidence" value="ECO:0007669"/>
    <property type="project" value="UniProtKB-UniRule"/>
</dbReference>
<dbReference type="AlphaFoldDB" id="A0AAD7Y620"/>
<dbReference type="EMBL" id="JARGEI010000032">
    <property type="protein sequence ID" value="KAJ8703986.1"/>
    <property type="molecule type" value="Genomic_DNA"/>
</dbReference>
<evidence type="ECO:0000313" key="3">
    <source>
        <dbReference type="EMBL" id="KAJ8703986.1"/>
    </source>
</evidence>
<dbReference type="SMART" id="SM00868">
    <property type="entry name" value="zf-AD"/>
    <property type="match status" value="1"/>
</dbReference>
<feature type="domain" description="ZAD" evidence="2">
    <location>
        <begin position="9"/>
        <end position="86"/>
    </location>
</feature>
<accession>A0AAD7Y620</accession>
<feature type="binding site" evidence="1">
    <location>
        <position position="62"/>
    </location>
    <ligand>
        <name>Zn(2+)</name>
        <dbReference type="ChEBI" id="CHEBI:29105"/>
    </ligand>
</feature>
<feature type="binding site" evidence="1">
    <location>
        <position position="59"/>
    </location>
    <ligand>
        <name>Zn(2+)</name>
        <dbReference type="ChEBI" id="CHEBI:29105"/>
    </ligand>
</feature>
<dbReference type="Proteomes" id="UP001231518">
    <property type="component" value="Chromosome 31"/>
</dbReference>
<gene>
    <name evidence="3" type="ORF">PYW07_013280</name>
</gene>
<keyword evidence="1" id="KW-0479">Metal-binding</keyword>
<reference evidence="3" key="1">
    <citation type="submission" date="2023-03" db="EMBL/GenBank/DDBJ databases">
        <title>Chromosome-level genomes of two armyworms, Mythimna separata and Mythimna loreyi, provide insights into the biosynthesis and reception of sex pheromones.</title>
        <authorList>
            <person name="Zhao H."/>
        </authorList>
    </citation>
    <scope>NUCLEOTIDE SEQUENCE</scope>
    <source>
        <strain evidence="3">BeijingLab</strain>
        <tissue evidence="3">Pupa</tissue>
    </source>
</reference>
<keyword evidence="1" id="KW-0862">Zinc</keyword>
<comment type="caution">
    <text evidence="3">The sequence shown here is derived from an EMBL/GenBank/DDBJ whole genome shotgun (WGS) entry which is preliminary data.</text>
</comment>
<name>A0AAD7Y620_MYTSE</name>
<dbReference type="InterPro" id="IPR012934">
    <property type="entry name" value="Znf_AD"/>
</dbReference>
<dbReference type="GO" id="GO:0005634">
    <property type="term" value="C:nucleus"/>
    <property type="evidence" value="ECO:0007669"/>
    <property type="project" value="InterPro"/>
</dbReference>
<evidence type="ECO:0000259" key="2">
    <source>
        <dbReference type="PROSITE" id="PS51915"/>
    </source>
</evidence>
<keyword evidence="4" id="KW-1185">Reference proteome</keyword>
<feature type="binding site" evidence="1">
    <location>
        <position position="14"/>
    </location>
    <ligand>
        <name>Zn(2+)</name>
        <dbReference type="ChEBI" id="CHEBI:29105"/>
    </ligand>
</feature>
<feature type="binding site" evidence="1">
    <location>
        <position position="11"/>
    </location>
    <ligand>
        <name>Zn(2+)</name>
        <dbReference type="ChEBI" id="CHEBI:29105"/>
    </ligand>
</feature>
<evidence type="ECO:0000313" key="4">
    <source>
        <dbReference type="Proteomes" id="UP001231518"/>
    </source>
</evidence>
<protein>
    <recommendedName>
        <fullName evidence="2">ZAD domain-containing protein</fullName>
    </recommendedName>
</protein>
<organism evidence="3 4">
    <name type="scientific">Mythimna separata</name>
    <name type="common">Oriental armyworm</name>
    <name type="synonym">Pseudaletia separata</name>
    <dbReference type="NCBI Taxonomy" id="271217"/>
    <lineage>
        <taxon>Eukaryota</taxon>
        <taxon>Metazoa</taxon>
        <taxon>Ecdysozoa</taxon>
        <taxon>Arthropoda</taxon>
        <taxon>Hexapoda</taxon>
        <taxon>Insecta</taxon>
        <taxon>Pterygota</taxon>
        <taxon>Neoptera</taxon>
        <taxon>Endopterygota</taxon>
        <taxon>Lepidoptera</taxon>
        <taxon>Glossata</taxon>
        <taxon>Ditrysia</taxon>
        <taxon>Noctuoidea</taxon>
        <taxon>Noctuidae</taxon>
        <taxon>Noctuinae</taxon>
        <taxon>Hadenini</taxon>
        <taxon>Mythimna</taxon>
    </lineage>
</organism>
<keyword evidence="1" id="KW-0863">Zinc-finger</keyword>
<dbReference type="PROSITE" id="PS51915">
    <property type="entry name" value="ZAD"/>
    <property type="match status" value="1"/>
</dbReference>
<proteinExistence type="predicted"/>
<sequence length="244" mass="28475">MKSTIEGYQLCCCCLELVSLKGLWRQYVWMGRTEVYGDMLEECFNLSWEQKDEAKDLICEVCITRLRNAVQFKQKVIQCQSALKLRLLDGIQSLKQEILDLEVPKKGEFESDLVMKLENEGDFDSQADDVFNDTDFEINHYETPPIKKEKEKIKNGGFKNNLRKSTRKCQDEVVKKNSNFVNPRQNVALILEHSTIVPFKSRVGYFNCFYCNKQVQDLSDLEQAVTEIQVRNVTLQLHTLQKRQ</sequence>
<evidence type="ECO:0000256" key="1">
    <source>
        <dbReference type="PROSITE-ProRule" id="PRU01263"/>
    </source>
</evidence>